<protein>
    <recommendedName>
        <fullName evidence="4">F-box domain-containing protein</fullName>
    </recommendedName>
</protein>
<name>A0AAN6X0X6_9PEZI</name>
<reference evidence="2" key="2">
    <citation type="submission" date="2023-05" db="EMBL/GenBank/DDBJ databases">
        <authorList>
            <consortium name="Lawrence Berkeley National Laboratory"/>
            <person name="Steindorff A."/>
            <person name="Hensen N."/>
            <person name="Bonometti L."/>
            <person name="Westerberg I."/>
            <person name="Brannstrom I.O."/>
            <person name="Guillou S."/>
            <person name="Cros-Aarteil S."/>
            <person name="Calhoun S."/>
            <person name="Haridas S."/>
            <person name="Kuo A."/>
            <person name="Mondo S."/>
            <person name="Pangilinan J."/>
            <person name="Riley R."/>
            <person name="Labutti K."/>
            <person name="Andreopoulos B."/>
            <person name="Lipzen A."/>
            <person name="Chen C."/>
            <person name="Yanf M."/>
            <person name="Daum C."/>
            <person name="Ng V."/>
            <person name="Clum A."/>
            <person name="Ohm R."/>
            <person name="Martin F."/>
            <person name="Silar P."/>
            <person name="Natvig D."/>
            <person name="Lalanne C."/>
            <person name="Gautier V."/>
            <person name="Ament-Velasquez S.L."/>
            <person name="Kruys A."/>
            <person name="Hutchinson M.I."/>
            <person name="Powell A.J."/>
            <person name="Barry K."/>
            <person name="Miller A.N."/>
            <person name="Grigoriev I.V."/>
            <person name="Debuchy R."/>
            <person name="Gladieux P."/>
            <person name="Thoren M.H."/>
            <person name="Johannesson H."/>
        </authorList>
    </citation>
    <scope>NUCLEOTIDE SEQUENCE</scope>
    <source>
        <strain evidence="2">PSN309</strain>
    </source>
</reference>
<feature type="compositionally biased region" description="Low complexity" evidence="1">
    <location>
        <begin position="57"/>
        <end position="73"/>
    </location>
</feature>
<organism evidence="2 3">
    <name type="scientific">Podospora australis</name>
    <dbReference type="NCBI Taxonomy" id="1536484"/>
    <lineage>
        <taxon>Eukaryota</taxon>
        <taxon>Fungi</taxon>
        <taxon>Dikarya</taxon>
        <taxon>Ascomycota</taxon>
        <taxon>Pezizomycotina</taxon>
        <taxon>Sordariomycetes</taxon>
        <taxon>Sordariomycetidae</taxon>
        <taxon>Sordariales</taxon>
        <taxon>Podosporaceae</taxon>
        <taxon>Podospora</taxon>
    </lineage>
</organism>
<sequence>MMEVTGYPQPHHFGHLADRVHAPAPITPSPTLSNMSFILSNYYSPSLPASQPSEARSPSALSATSSTSHVVHPGTISRTLSPASGIADSAVSGVMVAGSHHQYPEQQQSYSSHAHSSSLLPSPSQYFQTHIPPPVPLYSSLSNHRHYTQPSSYGLQLTPLAPQPPTMPLHSYHTIAYLPYDVHYQNTAAAALQAQYTPQLSYRTPFMAPRKEPPKESVFLRGLQRLPQEVISKIHKYLTYLECHNIARTHPWIRANFNPHTLPVEDKIAGVRYAEQYYRRYFPGRITSGTGSNNSGAREYDAMHPGSFGCYHCFRMKGPENFEKFDWNNKDIEASVETPSPPASPSTARSSPTGNPHYDPTVTRSSVVAAQQAAANQSRRGGPGTAGGGRASALPAGLSAPNDDSPRIRETWGIRRFCIDCGIQKRYYKPGDLIPLCKAKTADNKTKDAVWVCQCRKIHFRPAEIKCLDCGSFIPLSTPSRRRNN</sequence>
<feature type="compositionally biased region" description="Low complexity" evidence="1">
    <location>
        <begin position="362"/>
        <end position="380"/>
    </location>
</feature>
<gene>
    <name evidence="2" type="ORF">QBC35DRAFT_374740</name>
</gene>
<dbReference type="Proteomes" id="UP001302126">
    <property type="component" value="Unassembled WGS sequence"/>
</dbReference>
<feature type="region of interest" description="Disordered" evidence="1">
    <location>
        <begin position="334"/>
        <end position="406"/>
    </location>
</feature>
<reference evidence="2" key="1">
    <citation type="journal article" date="2023" name="Mol. Phylogenet. Evol.">
        <title>Genome-scale phylogeny and comparative genomics of the fungal order Sordariales.</title>
        <authorList>
            <person name="Hensen N."/>
            <person name="Bonometti L."/>
            <person name="Westerberg I."/>
            <person name="Brannstrom I.O."/>
            <person name="Guillou S."/>
            <person name="Cros-Aarteil S."/>
            <person name="Calhoun S."/>
            <person name="Haridas S."/>
            <person name="Kuo A."/>
            <person name="Mondo S."/>
            <person name="Pangilinan J."/>
            <person name="Riley R."/>
            <person name="LaButti K."/>
            <person name="Andreopoulos B."/>
            <person name="Lipzen A."/>
            <person name="Chen C."/>
            <person name="Yan M."/>
            <person name="Daum C."/>
            <person name="Ng V."/>
            <person name="Clum A."/>
            <person name="Steindorff A."/>
            <person name="Ohm R.A."/>
            <person name="Martin F."/>
            <person name="Silar P."/>
            <person name="Natvig D.O."/>
            <person name="Lalanne C."/>
            <person name="Gautier V."/>
            <person name="Ament-Velasquez S.L."/>
            <person name="Kruys A."/>
            <person name="Hutchinson M.I."/>
            <person name="Powell A.J."/>
            <person name="Barry K."/>
            <person name="Miller A.N."/>
            <person name="Grigoriev I.V."/>
            <person name="Debuchy R."/>
            <person name="Gladieux P."/>
            <person name="Hiltunen Thoren M."/>
            <person name="Johannesson H."/>
        </authorList>
    </citation>
    <scope>NUCLEOTIDE SEQUENCE</scope>
    <source>
        <strain evidence="2">PSN309</strain>
    </source>
</reference>
<evidence type="ECO:0000313" key="2">
    <source>
        <dbReference type="EMBL" id="KAK4191789.1"/>
    </source>
</evidence>
<evidence type="ECO:0000256" key="1">
    <source>
        <dbReference type="SAM" id="MobiDB-lite"/>
    </source>
</evidence>
<dbReference type="AlphaFoldDB" id="A0AAN6X0X6"/>
<proteinExistence type="predicted"/>
<evidence type="ECO:0000313" key="3">
    <source>
        <dbReference type="Proteomes" id="UP001302126"/>
    </source>
</evidence>
<comment type="caution">
    <text evidence="2">The sequence shown here is derived from an EMBL/GenBank/DDBJ whole genome shotgun (WGS) entry which is preliminary data.</text>
</comment>
<evidence type="ECO:0008006" key="4">
    <source>
        <dbReference type="Google" id="ProtNLM"/>
    </source>
</evidence>
<feature type="compositionally biased region" description="Gly residues" evidence="1">
    <location>
        <begin position="381"/>
        <end position="390"/>
    </location>
</feature>
<feature type="region of interest" description="Disordered" evidence="1">
    <location>
        <begin position="48"/>
        <end position="82"/>
    </location>
</feature>
<keyword evidence="3" id="KW-1185">Reference proteome</keyword>
<dbReference type="EMBL" id="MU864357">
    <property type="protein sequence ID" value="KAK4191789.1"/>
    <property type="molecule type" value="Genomic_DNA"/>
</dbReference>
<accession>A0AAN6X0X6</accession>